<dbReference type="AlphaFoldDB" id="A0ABD2XQH4"/>
<reference evidence="2 3" key="1">
    <citation type="journal article" date="2024" name="bioRxiv">
        <title>A reference genome for Trichogramma kaykai: A tiny desert-dwelling parasitoid wasp with competing sex-ratio distorters.</title>
        <authorList>
            <person name="Culotta J."/>
            <person name="Lindsey A.R."/>
        </authorList>
    </citation>
    <scope>NUCLEOTIDE SEQUENCE [LARGE SCALE GENOMIC DNA]</scope>
    <source>
        <strain evidence="2 3">KSX58</strain>
    </source>
</reference>
<dbReference type="SMART" id="SM00248">
    <property type="entry name" value="ANK"/>
    <property type="match status" value="1"/>
</dbReference>
<evidence type="ECO:0000313" key="2">
    <source>
        <dbReference type="EMBL" id="KAL3407037.1"/>
    </source>
</evidence>
<dbReference type="PROSITE" id="PS50088">
    <property type="entry name" value="ANK_REPEAT"/>
    <property type="match status" value="1"/>
</dbReference>
<organism evidence="2 3">
    <name type="scientific">Trichogramma kaykai</name>
    <dbReference type="NCBI Taxonomy" id="54128"/>
    <lineage>
        <taxon>Eukaryota</taxon>
        <taxon>Metazoa</taxon>
        <taxon>Ecdysozoa</taxon>
        <taxon>Arthropoda</taxon>
        <taxon>Hexapoda</taxon>
        <taxon>Insecta</taxon>
        <taxon>Pterygota</taxon>
        <taxon>Neoptera</taxon>
        <taxon>Endopterygota</taxon>
        <taxon>Hymenoptera</taxon>
        <taxon>Apocrita</taxon>
        <taxon>Proctotrupomorpha</taxon>
        <taxon>Chalcidoidea</taxon>
        <taxon>Trichogrammatidae</taxon>
        <taxon>Trichogramma</taxon>
    </lineage>
</organism>
<proteinExistence type="predicted"/>
<accession>A0ABD2XQH4</accession>
<dbReference type="SUPFAM" id="SSF48403">
    <property type="entry name" value="Ankyrin repeat"/>
    <property type="match status" value="1"/>
</dbReference>
<comment type="caution">
    <text evidence="2">The sequence shown here is derived from an EMBL/GenBank/DDBJ whole genome shotgun (WGS) entry which is preliminary data.</text>
</comment>
<evidence type="ECO:0000313" key="3">
    <source>
        <dbReference type="Proteomes" id="UP001627154"/>
    </source>
</evidence>
<dbReference type="PROSITE" id="PS50297">
    <property type="entry name" value="ANK_REP_REGION"/>
    <property type="match status" value="1"/>
</dbReference>
<name>A0ABD2XQH4_9HYME</name>
<keyword evidence="3" id="KW-1185">Reference proteome</keyword>
<dbReference type="EMBL" id="JBJJXI010000018">
    <property type="protein sequence ID" value="KAL3407037.1"/>
    <property type="molecule type" value="Genomic_DNA"/>
</dbReference>
<dbReference type="Proteomes" id="UP001627154">
    <property type="component" value="Unassembled WGS sequence"/>
</dbReference>
<dbReference type="InterPro" id="IPR002110">
    <property type="entry name" value="Ankyrin_rpt"/>
</dbReference>
<dbReference type="InterPro" id="IPR036770">
    <property type="entry name" value="Ankyrin_rpt-contain_sf"/>
</dbReference>
<gene>
    <name evidence="2" type="ORF">TKK_001115</name>
</gene>
<evidence type="ECO:0000256" key="1">
    <source>
        <dbReference type="PROSITE-ProRule" id="PRU00023"/>
    </source>
</evidence>
<feature type="repeat" description="ANK" evidence="1">
    <location>
        <begin position="42"/>
        <end position="68"/>
    </location>
</feature>
<dbReference type="Gene3D" id="1.25.40.20">
    <property type="entry name" value="Ankyrin repeat-containing domain"/>
    <property type="match status" value="1"/>
</dbReference>
<sequence length="296" mass="34328">MTPLHCICEGYDEEVAMSFLKIIFEIANDKHQLVQVDAVDKFGRTPLQLAVENHRPFVVDILLDHGADPSKYVFPYESYFLKHFHGFDPCILEKMTSGLMIVELLEKKGHELDLRNALLILKGLVECEFLDRSMNPEFWPITTDFASQSKEIMIRSNDDNDANDKGAAREAKNLLDRPSLSLYNFLRLRPKETEKLVTYVDCLKLVRSEKFKKLPCGYELRSCTEVVGQIMSRRFRRRWALEIFMELTSYQLPILCCEKIINLLNDQDFLGICLAAEIVPKEETQNMSYCSPRDRT</sequence>
<keyword evidence="1" id="KW-0040">ANK repeat</keyword>
<dbReference type="Pfam" id="PF12796">
    <property type="entry name" value="Ank_2"/>
    <property type="match status" value="1"/>
</dbReference>
<protein>
    <submittedName>
        <fullName evidence="2">Uncharacterized protein</fullName>
    </submittedName>
</protein>